<evidence type="ECO:0000313" key="4">
    <source>
        <dbReference type="Proteomes" id="UP000266385"/>
    </source>
</evidence>
<keyword evidence="1" id="KW-0472">Membrane</keyword>
<keyword evidence="4" id="KW-1185">Reference proteome</keyword>
<sequence>MSATLDTRRRRTIEVLSIIAAGLWIFLLLMSLFAPSENDTSPRTGEPVLKNFSAVRSDTGAIRFTMDELSYTLEQRNGQWVMAETGGYPVREDRLTTLAEGLETMTWGERRTSDPARFGRIGLGDPRDGGNGVLIEVFATNGSKTAEIITGRRNEFLYAREPGENVSFRVEGDLPPLYTREAWLDLDIIDIDPSAISAVRLTDSTRTSLYLTRSPGSGARSFSPAPPYQNDRLRSRLAASTPALAISRLTPIDVKPASELTSRPVARHITETHDGLEIDLRAWREPGGFWVTLRAVEAGEGARRAQTINDRAEGWAFKLTEYDWREFTPLVSSIVRRADPDAQAPGENNFQP</sequence>
<dbReference type="EMBL" id="QWFX01000006">
    <property type="protein sequence ID" value="RIJ30173.1"/>
    <property type="molecule type" value="Genomic_DNA"/>
</dbReference>
<gene>
    <name evidence="3" type="ORF">D1223_05855</name>
</gene>
<comment type="caution">
    <text evidence="3">The sequence shown here is derived from an EMBL/GenBank/DDBJ whole genome shotgun (WGS) entry which is preliminary data.</text>
</comment>
<dbReference type="Proteomes" id="UP000266385">
    <property type="component" value="Unassembled WGS sequence"/>
</dbReference>
<dbReference type="AlphaFoldDB" id="A0A399RI25"/>
<protein>
    <submittedName>
        <fullName evidence="3">DUF4340 domain-containing protein</fullName>
    </submittedName>
</protein>
<proteinExistence type="predicted"/>
<dbReference type="Pfam" id="PF14238">
    <property type="entry name" value="DUF4340"/>
    <property type="match status" value="1"/>
</dbReference>
<name>A0A399RI25_9PROT</name>
<reference evidence="3 4" key="1">
    <citation type="submission" date="2018-08" db="EMBL/GenBank/DDBJ databases">
        <title>Henriciella mobilis sp. nov., isolated from seawater.</title>
        <authorList>
            <person name="Cheng H."/>
            <person name="Wu Y.-H."/>
            <person name="Xu X.-W."/>
            <person name="Guo L.-L."/>
        </authorList>
    </citation>
    <scope>NUCLEOTIDE SEQUENCE [LARGE SCALE GENOMIC DNA]</scope>
    <source>
        <strain evidence="3 4">JN25</strain>
    </source>
</reference>
<feature type="domain" description="DUF4340" evidence="2">
    <location>
        <begin position="80"/>
        <end position="219"/>
    </location>
</feature>
<dbReference type="RefSeq" id="WP_119375492.1">
    <property type="nucleotide sequence ID" value="NZ_QWFX01000006.1"/>
</dbReference>
<evidence type="ECO:0000313" key="3">
    <source>
        <dbReference type="EMBL" id="RIJ30173.1"/>
    </source>
</evidence>
<organism evidence="3 4">
    <name type="scientific">Henriciella mobilis</name>
    <dbReference type="NCBI Taxonomy" id="2305467"/>
    <lineage>
        <taxon>Bacteria</taxon>
        <taxon>Pseudomonadati</taxon>
        <taxon>Pseudomonadota</taxon>
        <taxon>Alphaproteobacteria</taxon>
        <taxon>Hyphomonadales</taxon>
        <taxon>Hyphomonadaceae</taxon>
        <taxon>Henriciella</taxon>
    </lineage>
</organism>
<evidence type="ECO:0000256" key="1">
    <source>
        <dbReference type="SAM" id="Phobius"/>
    </source>
</evidence>
<evidence type="ECO:0000259" key="2">
    <source>
        <dbReference type="Pfam" id="PF14238"/>
    </source>
</evidence>
<dbReference type="OrthoDB" id="7359157at2"/>
<feature type="transmembrane region" description="Helical" evidence="1">
    <location>
        <begin position="12"/>
        <end position="34"/>
    </location>
</feature>
<keyword evidence="1" id="KW-0812">Transmembrane</keyword>
<dbReference type="InterPro" id="IPR025641">
    <property type="entry name" value="DUF4340"/>
</dbReference>
<keyword evidence="1" id="KW-1133">Transmembrane helix</keyword>
<accession>A0A399RI25</accession>